<sequence length="131" mass="15074">MSLIATKFKQCLVVIAIINVCIFYVTAKQTTHWTGNITSPGYNTSTATTQYKNELNIVVTQYSDDQDRKKDITRNVVTSYQLLGTNSNLLINLSNSRSDYHQYFRLDDKCSLILRRPRPENVHDLAMVCRH</sequence>
<dbReference type="RefSeq" id="WP_102392153.1">
    <property type="nucleotide sequence ID" value="NZ_MDAL01000060.1"/>
</dbReference>
<dbReference type="EMBL" id="MDAL01000060">
    <property type="protein sequence ID" value="PMN88152.1"/>
    <property type="molecule type" value="Genomic_DNA"/>
</dbReference>
<gene>
    <name evidence="1" type="ORF">BCT23_06930</name>
</gene>
<evidence type="ECO:0000313" key="1">
    <source>
        <dbReference type="EMBL" id="PMN88152.1"/>
    </source>
</evidence>
<name>A0A2N7L431_9GAMM</name>
<dbReference type="Proteomes" id="UP000235387">
    <property type="component" value="Unassembled WGS sequence"/>
</dbReference>
<comment type="caution">
    <text evidence="1">The sequence shown here is derived from an EMBL/GenBank/DDBJ whole genome shotgun (WGS) entry which is preliminary data.</text>
</comment>
<accession>A0A2N7L431</accession>
<evidence type="ECO:0000313" key="2">
    <source>
        <dbReference type="Proteomes" id="UP000235387"/>
    </source>
</evidence>
<protein>
    <submittedName>
        <fullName evidence="1">Uncharacterized protein</fullName>
    </submittedName>
</protein>
<proteinExistence type="predicted"/>
<reference evidence="2" key="1">
    <citation type="submission" date="2016-07" db="EMBL/GenBank/DDBJ databases">
        <title>Nontailed viruses are major unrecognized killers of bacteria in the ocean.</title>
        <authorList>
            <person name="Kauffman K."/>
            <person name="Hussain F."/>
            <person name="Yang J."/>
            <person name="Arevalo P."/>
            <person name="Brown J."/>
            <person name="Cutler M."/>
            <person name="Kelly L."/>
            <person name="Polz M.F."/>
        </authorList>
    </citation>
    <scope>NUCLEOTIDE SEQUENCE [LARGE SCALE GENOMIC DNA]</scope>
    <source>
        <strain evidence="2">10N.261.45.A10</strain>
    </source>
</reference>
<organism evidence="1 2">
    <name type="scientific">Enterovibrio norvegicus</name>
    <dbReference type="NCBI Taxonomy" id="188144"/>
    <lineage>
        <taxon>Bacteria</taxon>
        <taxon>Pseudomonadati</taxon>
        <taxon>Pseudomonadota</taxon>
        <taxon>Gammaproteobacteria</taxon>
        <taxon>Vibrionales</taxon>
        <taxon>Vibrionaceae</taxon>
        <taxon>Enterovibrio</taxon>
    </lineage>
</organism>
<dbReference type="AlphaFoldDB" id="A0A2N7L431"/>